<dbReference type="PANTHER" id="PTHR45663:SF11">
    <property type="entry name" value="GEO12009P1"/>
    <property type="match status" value="1"/>
</dbReference>
<dbReference type="PROSITE" id="PS51352">
    <property type="entry name" value="THIOREDOXIN_2"/>
    <property type="match status" value="1"/>
</dbReference>
<dbReference type="InterPro" id="IPR036249">
    <property type="entry name" value="Thioredoxin-like_sf"/>
</dbReference>
<dbReference type="PROSITE" id="PS00194">
    <property type="entry name" value="THIOREDOXIN_1"/>
    <property type="match status" value="1"/>
</dbReference>
<dbReference type="SUPFAM" id="SSF52833">
    <property type="entry name" value="Thioredoxin-like"/>
    <property type="match status" value="1"/>
</dbReference>
<dbReference type="Gene3D" id="3.40.30.10">
    <property type="entry name" value="Glutaredoxin"/>
    <property type="match status" value="1"/>
</dbReference>
<dbReference type="CDD" id="cd02947">
    <property type="entry name" value="TRX_family"/>
    <property type="match status" value="1"/>
</dbReference>
<evidence type="ECO:0000256" key="3">
    <source>
        <dbReference type="ARBA" id="ARBA00022723"/>
    </source>
</evidence>
<dbReference type="InterPro" id="IPR013766">
    <property type="entry name" value="Thioredoxin_domain"/>
</dbReference>
<keyword evidence="4" id="KW-0249">Electron transport</keyword>
<evidence type="ECO:0000313" key="9">
    <source>
        <dbReference type="EMBL" id="MDD0814102.1"/>
    </source>
</evidence>
<protein>
    <recommendedName>
        <fullName evidence="7">Thioredoxin</fullName>
    </recommendedName>
</protein>
<proteinExistence type="inferred from homology"/>
<dbReference type="EMBL" id="JAQSIO010000002">
    <property type="protein sequence ID" value="MDD0814102.1"/>
    <property type="molecule type" value="Genomic_DNA"/>
</dbReference>
<evidence type="ECO:0000256" key="1">
    <source>
        <dbReference type="ARBA" id="ARBA00008987"/>
    </source>
</evidence>
<dbReference type="RefSeq" id="WP_273925737.1">
    <property type="nucleotide sequence ID" value="NZ_JAQSIN010000001.1"/>
</dbReference>
<dbReference type="NCBIfam" id="NF008229">
    <property type="entry name" value="PRK10996.1"/>
    <property type="match status" value="1"/>
</dbReference>
<dbReference type="InterPro" id="IPR005746">
    <property type="entry name" value="Thioredoxin"/>
</dbReference>
<keyword evidence="5" id="KW-1015">Disulfide bond</keyword>
<accession>A0ABT5MC00</accession>
<dbReference type="Proteomes" id="UP001528672">
    <property type="component" value="Unassembled WGS sequence"/>
</dbReference>
<keyword evidence="3" id="KW-0479">Metal-binding</keyword>
<evidence type="ECO:0000256" key="7">
    <source>
        <dbReference type="NCBIfam" id="TIGR01068"/>
    </source>
</evidence>
<dbReference type="InterPro" id="IPR017937">
    <property type="entry name" value="Thioredoxin_CS"/>
</dbReference>
<feature type="domain" description="Thioredoxin" evidence="8">
    <location>
        <begin position="25"/>
        <end position="151"/>
    </location>
</feature>
<dbReference type="Pfam" id="PF00085">
    <property type="entry name" value="Thioredoxin"/>
    <property type="match status" value="1"/>
</dbReference>
<evidence type="ECO:0000256" key="5">
    <source>
        <dbReference type="ARBA" id="ARBA00023157"/>
    </source>
</evidence>
<gene>
    <name evidence="9" type="primary">trxC</name>
    <name evidence="9" type="ORF">PSQ39_05595</name>
</gene>
<evidence type="ECO:0000256" key="6">
    <source>
        <dbReference type="ARBA" id="ARBA00023284"/>
    </source>
</evidence>
<evidence type="ECO:0000256" key="2">
    <source>
        <dbReference type="ARBA" id="ARBA00022448"/>
    </source>
</evidence>
<comment type="caution">
    <text evidence="9">The sequence shown here is derived from an EMBL/GenBank/DDBJ whole genome shotgun (WGS) entry which is preliminary data.</text>
</comment>
<evidence type="ECO:0000259" key="8">
    <source>
        <dbReference type="PROSITE" id="PS51352"/>
    </source>
</evidence>
<name>A0ABT5MC00_9BURK</name>
<comment type="similarity">
    <text evidence="1">Belongs to the thioredoxin family.</text>
</comment>
<keyword evidence="6" id="KW-0676">Redox-active center</keyword>
<reference evidence="9 10" key="1">
    <citation type="submission" date="2023-02" db="EMBL/GenBank/DDBJ databases">
        <title>Bacterial whole genome sequence for Curvibacter sp. HBC28.</title>
        <authorList>
            <person name="Le V."/>
            <person name="Ko S.-R."/>
            <person name="Ahn C.-Y."/>
            <person name="Oh H.-M."/>
        </authorList>
    </citation>
    <scope>NUCLEOTIDE SEQUENCE [LARGE SCALE GENOMIC DNA]</scope>
    <source>
        <strain evidence="9 10">HBC28</strain>
    </source>
</reference>
<organism evidence="9 10">
    <name type="scientific">Curvibacter microcysteis</name>
    <dbReference type="NCBI Taxonomy" id="3026419"/>
    <lineage>
        <taxon>Bacteria</taxon>
        <taxon>Pseudomonadati</taxon>
        <taxon>Pseudomonadota</taxon>
        <taxon>Betaproteobacteria</taxon>
        <taxon>Burkholderiales</taxon>
        <taxon>Comamonadaceae</taxon>
        <taxon>Curvibacter</taxon>
    </lineage>
</organism>
<keyword evidence="2" id="KW-0813">Transport</keyword>
<evidence type="ECO:0000256" key="4">
    <source>
        <dbReference type="ARBA" id="ARBA00022982"/>
    </source>
</evidence>
<dbReference type="Pfam" id="PF21352">
    <property type="entry name" value="Zn_ribbon_Thio2"/>
    <property type="match status" value="1"/>
</dbReference>
<dbReference type="PANTHER" id="PTHR45663">
    <property type="entry name" value="GEO12009P1"/>
    <property type="match status" value="1"/>
</dbReference>
<dbReference type="NCBIfam" id="TIGR01068">
    <property type="entry name" value="thioredoxin"/>
    <property type="match status" value="1"/>
</dbReference>
<dbReference type="PRINTS" id="PR00421">
    <property type="entry name" value="THIOREDOXIN"/>
</dbReference>
<keyword evidence="10" id="KW-1185">Reference proteome</keyword>
<dbReference type="Gene3D" id="2.30.30.380">
    <property type="entry name" value="Zn-finger domain of Sec23/24"/>
    <property type="match status" value="1"/>
</dbReference>
<sequence length="151" mass="16552">MSTVDTPEALHVVCPHCQTTNRVRVAQLGQAPDCGQCKKPLFSGQSLALDDVALFDRHLSRSQLPLLVDFWAPWCGPCRMMAPAFEQAAQQLEPQFRLAKVNTEAVPALGARFQIRSIPTLALLVGGREVARQAGAMGAADIVRWARSQRF</sequence>
<evidence type="ECO:0000313" key="10">
    <source>
        <dbReference type="Proteomes" id="UP001528672"/>
    </source>
</evidence>
<dbReference type="InterPro" id="IPR049299">
    <property type="entry name" value="Thio2_N"/>
</dbReference>